<evidence type="ECO:0000256" key="1">
    <source>
        <dbReference type="SAM" id="Phobius"/>
    </source>
</evidence>
<comment type="caution">
    <text evidence="2">The sequence shown here is derived from an EMBL/GenBank/DDBJ whole genome shotgun (WGS) entry which is preliminary data.</text>
</comment>
<sequence>MLSNKRTSLIEITKLKMFKRFRGEKTKGSIVLEAALVMPVFVIVLFWFIYMVHMTLLTVQLHFVASSAVKQVSAHLYPVAISITGQNPSAEQNAGSGSGDPFNWTMPSLSLSEWAEQYASSLPQPISSWVIQAARKGEEPLQDVKNSLVESALDPVVKPLLRPFLKGTLLNEEQLHVSRVTVPDLKTGSNPYFGVEIGYKLPMKIPFTTKHIVLQTRAEERVWIGDTGELKSRGQGSSSSGQSAVILSKPDPAYAGHRATVKARVAAGSTAKLTVYYKSGVSQAKYLGEAVAGNDGTVAWNWLVGGNTTPGTWTFVIETGDGSQTTAEFNVVSPSDRK</sequence>
<dbReference type="Proteomes" id="UP001597262">
    <property type="component" value="Unassembled WGS sequence"/>
</dbReference>
<keyword evidence="1" id="KW-1133">Transmembrane helix</keyword>
<accession>A0ABW3RSF5</accession>
<evidence type="ECO:0000313" key="3">
    <source>
        <dbReference type="Proteomes" id="UP001597262"/>
    </source>
</evidence>
<keyword evidence="1" id="KW-0472">Membrane</keyword>
<keyword evidence="3" id="KW-1185">Reference proteome</keyword>
<proteinExistence type="predicted"/>
<name>A0ABW3RSF5_9BACL</name>
<reference evidence="3" key="1">
    <citation type="journal article" date="2019" name="Int. J. Syst. Evol. Microbiol.">
        <title>The Global Catalogue of Microorganisms (GCM) 10K type strain sequencing project: providing services to taxonomists for standard genome sequencing and annotation.</title>
        <authorList>
            <consortium name="The Broad Institute Genomics Platform"/>
            <consortium name="The Broad Institute Genome Sequencing Center for Infectious Disease"/>
            <person name="Wu L."/>
            <person name="Ma J."/>
        </authorList>
    </citation>
    <scope>NUCLEOTIDE SEQUENCE [LARGE SCALE GENOMIC DNA]</scope>
    <source>
        <strain evidence="3">CCUG 59189</strain>
    </source>
</reference>
<protein>
    <submittedName>
        <fullName evidence="2">TadE/TadG family type IV pilus assembly protein</fullName>
    </submittedName>
</protein>
<gene>
    <name evidence="2" type="ORF">ACFQ3W_02700</name>
</gene>
<dbReference type="EMBL" id="JBHTLM010000001">
    <property type="protein sequence ID" value="MFD1175217.1"/>
    <property type="molecule type" value="Genomic_DNA"/>
</dbReference>
<keyword evidence="1" id="KW-0812">Transmembrane</keyword>
<evidence type="ECO:0000313" key="2">
    <source>
        <dbReference type="EMBL" id="MFD1175217.1"/>
    </source>
</evidence>
<feature type="transmembrane region" description="Helical" evidence="1">
    <location>
        <begin position="30"/>
        <end position="50"/>
    </location>
</feature>
<organism evidence="2 3">
    <name type="scientific">Paenibacillus puldeungensis</name>
    <dbReference type="NCBI Taxonomy" id="696536"/>
    <lineage>
        <taxon>Bacteria</taxon>
        <taxon>Bacillati</taxon>
        <taxon>Bacillota</taxon>
        <taxon>Bacilli</taxon>
        <taxon>Bacillales</taxon>
        <taxon>Paenibacillaceae</taxon>
        <taxon>Paenibacillus</taxon>
    </lineage>
</organism>
<dbReference type="RefSeq" id="WP_379316307.1">
    <property type="nucleotide sequence ID" value="NZ_JBHTLM010000001.1"/>
</dbReference>